<dbReference type="EMBL" id="JACHIA010000007">
    <property type="protein sequence ID" value="MBB6071201.1"/>
    <property type="molecule type" value="Genomic_DNA"/>
</dbReference>
<proteinExistence type="predicted"/>
<comment type="caution">
    <text evidence="1">The sequence shown here is derived from an EMBL/GenBank/DDBJ whole genome shotgun (WGS) entry which is preliminary data.</text>
</comment>
<dbReference type="CDD" id="cd03443">
    <property type="entry name" value="PaaI_thioesterase"/>
    <property type="match status" value="1"/>
</dbReference>
<dbReference type="Proteomes" id="UP000582837">
    <property type="component" value="Unassembled WGS sequence"/>
</dbReference>
<evidence type="ECO:0000313" key="1">
    <source>
        <dbReference type="EMBL" id="MBB6071201.1"/>
    </source>
</evidence>
<accession>A0A841GZH5</accession>
<dbReference type="SUPFAM" id="SSF54637">
    <property type="entry name" value="Thioesterase/thiol ester dehydrase-isomerase"/>
    <property type="match status" value="1"/>
</dbReference>
<dbReference type="RefSeq" id="WP_170033886.1">
    <property type="nucleotide sequence ID" value="NZ_JABDTL010000001.1"/>
</dbReference>
<dbReference type="InterPro" id="IPR029069">
    <property type="entry name" value="HotDog_dom_sf"/>
</dbReference>
<dbReference type="Pfam" id="PF14539">
    <property type="entry name" value="DUF4442"/>
    <property type="match status" value="1"/>
</dbReference>
<sequence length="160" mass="17659">MANTATTPEAAIRQNWERLSGRPGGKAMFSWMLGRIVPYTGSMGARVEELRPGYARATLRDRRRVRNHLRSVHAIAMMNLAELSTGLALNFGMRPDARSILKGLSIEYTKKARGTLTAEANAPVLESNEEREIEVVTSIRDQAGDVVATAVAKWLVGPRR</sequence>
<dbReference type="InterPro" id="IPR027961">
    <property type="entry name" value="DUF4442"/>
</dbReference>
<gene>
    <name evidence="1" type="ORF">HNQ61_002825</name>
</gene>
<dbReference type="AlphaFoldDB" id="A0A841GZH5"/>
<organism evidence="1 2">
    <name type="scientific">Longimicrobium terrae</name>
    <dbReference type="NCBI Taxonomy" id="1639882"/>
    <lineage>
        <taxon>Bacteria</taxon>
        <taxon>Pseudomonadati</taxon>
        <taxon>Gemmatimonadota</taxon>
        <taxon>Longimicrobiia</taxon>
        <taxon>Longimicrobiales</taxon>
        <taxon>Longimicrobiaceae</taxon>
        <taxon>Longimicrobium</taxon>
    </lineage>
</organism>
<protein>
    <submittedName>
        <fullName evidence="1">Acyl-coenzyme A thioesterase PaaI-like protein</fullName>
    </submittedName>
</protein>
<dbReference type="Gene3D" id="3.10.129.10">
    <property type="entry name" value="Hotdog Thioesterase"/>
    <property type="match status" value="1"/>
</dbReference>
<reference evidence="1 2" key="1">
    <citation type="submission" date="2020-08" db="EMBL/GenBank/DDBJ databases">
        <title>Genomic Encyclopedia of Type Strains, Phase IV (KMG-IV): sequencing the most valuable type-strain genomes for metagenomic binning, comparative biology and taxonomic classification.</title>
        <authorList>
            <person name="Goeker M."/>
        </authorList>
    </citation>
    <scope>NUCLEOTIDE SEQUENCE [LARGE SCALE GENOMIC DNA]</scope>
    <source>
        <strain evidence="1 2">DSM 29007</strain>
    </source>
</reference>
<keyword evidence="2" id="KW-1185">Reference proteome</keyword>
<evidence type="ECO:0000313" key="2">
    <source>
        <dbReference type="Proteomes" id="UP000582837"/>
    </source>
</evidence>
<name>A0A841GZH5_9BACT</name>